<evidence type="ECO:0000256" key="1">
    <source>
        <dbReference type="ARBA" id="ARBA00007074"/>
    </source>
</evidence>
<dbReference type="EMBL" id="BARS01030584">
    <property type="protein sequence ID" value="GAG23514.1"/>
    <property type="molecule type" value="Genomic_DNA"/>
</dbReference>
<evidence type="ECO:0000259" key="5">
    <source>
        <dbReference type="PROSITE" id="PS51935"/>
    </source>
</evidence>
<dbReference type="Gene3D" id="3.90.1720.10">
    <property type="entry name" value="endopeptidase domain like (from Nostoc punctiforme)"/>
    <property type="match status" value="1"/>
</dbReference>
<dbReference type="InterPro" id="IPR051794">
    <property type="entry name" value="PG_Endopeptidase_C40"/>
</dbReference>
<dbReference type="SUPFAM" id="SSF54001">
    <property type="entry name" value="Cysteine proteinases"/>
    <property type="match status" value="1"/>
</dbReference>
<feature type="domain" description="NlpC/P60" evidence="5">
    <location>
        <begin position="4"/>
        <end position="132"/>
    </location>
</feature>
<dbReference type="PANTHER" id="PTHR47359">
    <property type="entry name" value="PEPTIDOGLYCAN DL-ENDOPEPTIDASE CWLO"/>
    <property type="match status" value="1"/>
</dbReference>
<keyword evidence="2" id="KW-0645">Protease</keyword>
<evidence type="ECO:0000256" key="2">
    <source>
        <dbReference type="ARBA" id="ARBA00022670"/>
    </source>
</evidence>
<dbReference type="InterPro" id="IPR038765">
    <property type="entry name" value="Papain-like_cys_pep_sf"/>
</dbReference>
<dbReference type="AlphaFoldDB" id="X0VYH9"/>
<name>X0VYH9_9ZZZZ</name>
<evidence type="ECO:0000313" key="6">
    <source>
        <dbReference type="EMBL" id="GAG23514.1"/>
    </source>
</evidence>
<accession>X0VYH9</accession>
<organism evidence="6">
    <name type="scientific">marine sediment metagenome</name>
    <dbReference type="NCBI Taxonomy" id="412755"/>
    <lineage>
        <taxon>unclassified sequences</taxon>
        <taxon>metagenomes</taxon>
        <taxon>ecological metagenomes</taxon>
    </lineage>
</organism>
<evidence type="ECO:0000256" key="4">
    <source>
        <dbReference type="ARBA" id="ARBA00022807"/>
    </source>
</evidence>
<protein>
    <recommendedName>
        <fullName evidence="5">NlpC/P60 domain-containing protein</fullName>
    </recommendedName>
</protein>
<sequence>MGNEDLRFTAIEIAWKTYGLPYIWGGDDAVQGFDCSGLVVEVLKSVGLLPDGDWTAAGLWTRFESKQVFQAKPGCLVFWETSAGYVRHVEICIGDGLSIGASGGGRNVKSRADAIAHNAFVKIRPIGGRGHVKGYLDPFKEV</sequence>
<evidence type="ECO:0000256" key="3">
    <source>
        <dbReference type="ARBA" id="ARBA00022801"/>
    </source>
</evidence>
<comment type="similarity">
    <text evidence="1">Belongs to the peptidase C40 family.</text>
</comment>
<dbReference type="InterPro" id="IPR000064">
    <property type="entry name" value="NLP_P60_dom"/>
</dbReference>
<gene>
    <name evidence="6" type="ORF">S01H1_47689</name>
</gene>
<dbReference type="Pfam" id="PF00877">
    <property type="entry name" value="NLPC_P60"/>
    <property type="match status" value="1"/>
</dbReference>
<keyword evidence="3" id="KW-0378">Hydrolase</keyword>
<keyword evidence="4" id="KW-0788">Thiol protease</keyword>
<proteinExistence type="inferred from homology"/>
<comment type="caution">
    <text evidence="6">The sequence shown here is derived from an EMBL/GenBank/DDBJ whole genome shotgun (WGS) entry which is preliminary data.</text>
</comment>
<reference evidence="6" key="1">
    <citation type="journal article" date="2014" name="Front. Microbiol.">
        <title>High frequency of phylogenetically diverse reductive dehalogenase-homologous genes in deep subseafloor sedimentary metagenomes.</title>
        <authorList>
            <person name="Kawai M."/>
            <person name="Futagami T."/>
            <person name="Toyoda A."/>
            <person name="Takaki Y."/>
            <person name="Nishi S."/>
            <person name="Hori S."/>
            <person name="Arai W."/>
            <person name="Tsubouchi T."/>
            <person name="Morono Y."/>
            <person name="Uchiyama I."/>
            <person name="Ito T."/>
            <person name="Fujiyama A."/>
            <person name="Inagaki F."/>
            <person name="Takami H."/>
        </authorList>
    </citation>
    <scope>NUCLEOTIDE SEQUENCE</scope>
    <source>
        <strain evidence="6">Expedition CK06-06</strain>
    </source>
</reference>
<dbReference type="GO" id="GO:0008234">
    <property type="term" value="F:cysteine-type peptidase activity"/>
    <property type="evidence" value="ECO:0007669"/>
    <property type="project" value="UniProtKB-KW"/>
</dbReference>
<dbReference type="PROSITE" id="PS51935">
    <property type="entry name" value="NLPC_P60"/>
    <property type="match status" value="1"/>
</dbReference>
<dbReference type="GO" id="GO:0006508">
    <property type="term" value="P:proteolysis"/>
    <property type="evidence" value="ECO:0007669"/>
    <property type="project" value="UniProtKB-KW"/>
</dbReference>
<dbReference type="PANTHER" id="PTHR47359:SF3">
    <property type="entry name" value="NLP_P60 DOMAIN-CONTAINING PROTEIN-RELATED"/>
    <property type="match status" value="1"/>
</dbReference>